<proteinExistence type="inferred from homology"/>
<organism evidence="9 10">
    <name type="scientific">Duganella phyllosphaerae</name>
    <dbReference type="NCBI Taxonomy" id="762836"/>
    <lineage>
        <taxon>Bacteria</taxon>
        <taxon>Pseudomonadati</taxon>
        <taxon>Pseudomonadota</taxon>
        <taxon>Betaproteobacteria</taxon>
        <taxon>Burkholderiales</taxon>
        <taxon>Oxalobacteraceae</taxon>
        <taxon>Telluria group</taxon>
        <taxon>Duganella</taxon>
    </lineage>
</organism>
<evidence type="ECO:0000259" key="7">
    <source>
        <dbReference type="Pfam" id="PF00593"/>
    </source>
</evidence>
<dbReference type="Pfam" id="PF07715">
    <property type="entry name" value="Plug"/>
    <property type="match status" value="1"/>
</dbReference>
<dbReference type="InterPro" id="IPR037066">
    <property type="entry name" value="Plug_dom_sf"/>
</dbReference>
<dbReference type="NCBIfam" id="TIGR01782">
    <property type="entry name" value="TonB-Xanth-Caul"/>
    <property type="match status" value="1"/>
</dbReference>
<evidence type="ECO:0000256" key="3">
    <source>
        <dbReference type="ARBA" id="ARBA00023136"/>
    </source>
</evidence>
<accession>A0A1E7WCM3</accession>
<evidence type="ECO:0000313" key="9">
    <source>
        <dbReference type="EMBL" id="OEZ95346.1"/>
    </source>
</evidence>
<keyword evidence="10" id="KW-1185">Reference proteome</keyword>
<keyword evidence="5" id="KW-0798">TonB box</keyword>
<keyword evidence="6" id="KW-0732">Signal</keyword>
<feature type="domain" description="TonB-dependent receptor-like beta-barrel" evidence="7">
    <location>
        <begin position="430"/>
        <end position="887"/>
    </location>
</feature>
<dbReference type="InterPro" id="IPR012910">
    <property type="entry name" value="Plug_dom"/>
</dbReference>
<evidence type="ECO:0000256" key="6">
    <source>
        <dbReference type="SAM" id="SignalP"/>
    </source>
</evidence>
<dbReference type="InterPro" id="IPR036942">
    <property type="entry name" value="Beta-barrel_TonB_sf"/>
</dbReference>
<gene>
    <name evidence="9" type="primary">btuB_14</name>
    <name evidence="9" type="ORF">DUPY_43550</name>
</gene>
<feature type="domain" description="TonB-dependent receptor plug" evidence="8">
    <location>
        <begin position="64"/>
        <end position="180"/>
    </location>
</feature>
<dbReference type="InterPro" id="IPR010104">
    <property type="entry name" value="TonB_rcpt_bac"/>
</dbReference>
<keyword evidence="3 5" id="KW-0472">Membrane</keyword>
<dbReference type="PANTHER" id="PTHR40980:SF4">
    <property type="entry name" value="TONB-DEPENDENT RECEPTOR-LIKE BETA-BARREL DOMAIN-CONTAINING PROTEIN"/>
    <property type="match status" value="1"/>
</dbReference>
<dbReference type="Gene3D" id="2.40.170.20">
    <property type="entry name" value="TonB-dependent receptor, beta-barrel domain"/>
    <property type="match status" value="1"/>
</dbReference>
<dbReference type="Gene3D" id="2.170.130.10">
    <property type="entry name" value="TonB-dependent receptor, plug domain"/>
    <property type="match status" value="1"/>
</dbReference>
<dbReference type="AlphaFoldDB" id="A0A1E7WCM3"/>
<evidence type="ECO:0000313" key="10">
    <source>
        <dbReference type="Proteomes" id="UP000175989"/>
    </source>
</evidence>
<feature type="signal peptide" evidence="6">
    <location>
        <begin position="1"/>
        <end position="27"/>
    </location>
</feature>
<dbReference type="EMBL" id="LROM01000125">
    <property type="protein sequence ID" value="OEZ95346.1"/>
    <property type="molecule type" value="Genomic_DNA"/>
</dbReference>
<evidence type="ECO:0000256" key="4">
    <source>
        <dbReference type="ARBA" id="ARBA00023237"/>
    </source>
</evidence>
<dbReference type="Proteomes" id="UP000175989">
    <property type="component" value="Unassembled WGS sequence"/>
</dbReference>
<reference evidence="10" key="1">
    <citation type="journal article" date="2016" name="Front. Microbiol.">
        <title>Molecular Keys to the Janthinobacterium and Duganella spp. Interaction with the Plant Pathogen Fusarium graminearum.</title>
        <authorList>
            <person name="Haack F.S."/>
            <person name="Poehlein A."/>
            <person name="Kroger C."/>
            <person name="Voigt C.A."/>
            <person name="Piepenbring M."/>
            <person name="Bode H.B."/>
            <person name="Daniel R."/>
            <person name="Schafer W."/>
            <person name="Streit W.R."/>
        </authorList>
    </citation>
    <scope>NUCLEOTIDE SEQUENCE [LARGE SCALE GENOMIC DNA]</scope>
    <source>
        <strain evidence="10">T54</strain>
    </source>
</reference>
<dbReference type="InterPro" id="IPR000531">
    <property type="entry name" value="Beta-barrel_TonB"/>
</dbReference>
<evidence type="ECO:0000259" key="8">
    <source>
        <dbReference type="Pfam" id="PF07715"/>
    </source>
</evidence>
<evidence type="ECO:0000256" key="2">
    <source>
        <dbReference type="ARBA" id="ARBA00009810"/>
    </source>
</evidence>
<dbReference type="PATRIC" id="fig|762836.4.peg.4483"/>
<feature type="chain" id="PRO_5009206862" evidence="6">
    <location>
        <begin position="28"/>
        <end position="923"/>
    </location>
</feature>
<dbReference type="GO" id="GO:0009279">
    <property type="term" value="C:cell outer membrane"/>
    <property type="evidence" value="ECO:0007669"/>
    <property type="project" value="UniProtKB-SubCell"/>
</dbReference>
<evidence type="ECO:0000256" key="5">
    <source>
        <dbReference type="RuleBase" id="RU003357"/>
    </source>
</evidence>
<comment type="similarity">
    <text evidence="2 5">Belongs to the TonB-dependent receptor family.</text>
</comment>
<comment type="subcellular location">
    <subcellularLocation>
        <location evidence="1 5">Cell outer membrane</location>
    </subcellularLocation>
</comment>
<dbReference type="PANTHER" id="PTHR40980">
    <property type="entry name" value="PLUG DOMAIN-CONTAINING PROTEIN"/>
    <property type="match status" value="1"/>
</dbReference>
<keyword evidence="4" id="KW-0998">Cell outer membrane</keyword>
<dbReference type="Pfam" id="PF00593">
    <property type="entry name" value="TonB_dep_Rec_b-barrel"/>
    <property type="match status" value="1"/>
</dbReference>
<sequence length="923" mass="100108">MKYTMTKHRWLLAPTAVALTMATGAHAQQAAQPANADNQATPDTVVTVTGIKRAYLKAIESKLDRSGIADVVSANEVQGLPDNTIVETLRRVPGLSVLPTLDNEHPRDEAATPVLRGLGAAYNNVTIDGSPLASPGTPNGNLGSIGRGVRLDLLPSSMISELVVSKTFGADQEPNAIGGAIDLKTRSAFERGGRPFFTIEGAGGAASDGSRPRPQDRIGQRVISTGSFTFGDAKQYGMVVAANYQKLDTSTDTHMTTDTVFENFYDAAGNRLSGNNLGNGYAVPQQDKYWYVQDQRSRLGLTVKLEAKPWQSVYGFVTGGYYKFRDQMVRNENLIDPRNTLTVQNQGPTSGRYPGGDVEVGYSQQDMTSATRLLQSGVDWQIADHETLGLRANVSRATYREPIRMIKYGTNASYSAPGTGGAIPVATPEYAFDYDTSNLNHSFNVSPAAYNNLSNYKLLYYRDDYRRSAQDTIGNVRADYRRELDQPGVGFAVGAAYTVDRPGYNIHRNDLEPNTSQPALTLLGVTGPSAPLRYSQNGLGLITIDPQAASAQIEALRAAGGLNTTNQTAFSNQDNFEHRERTLGAYAQVSFNTEQWKTLVGLRDDRTLLNTAGRALVAGAWTPLPTSSRYNFLLPSLQTTWQASADLDLRAAASQTIGRPTYDSYAARSAISFTNVGDTGNPNATGVAVTVGNPDIKPRLSTNTDLALNYRLPKAAKGLLSVAVFNKDIKDEIFNQASQGYTYQGVNYVNAVVTRPANASKASIRGAELSAVVNSLGWIHPLIADMGLSANWSALDGKMTVRRSDGSARDIDRLVGQPDRTANLTVFYASAGLELRAAYNRQGKALRAIVPDIAWQDLYWAPRSQVDLQASYKLTRELTLFGQVQNVTGKRMTSLTGPSMNLLKDTYSVPKVAWVGLRYTPEF</sequence>
<comment type="caution">
    <text evidence="9">The sequence shown here is derived from an EMBL/GenBank/DDBJ whole genome shotgun (WGS) entry which is preliminary data.</text>
</comment>
<protein>
    <submittedName>
        <fullName evidence="9">Vitamin B12 transporter BtuB</fullName>
    </submittedName>
</protein>
<evidence type="ECO:0000256" key="1">
    <source>
        <dbReference type="ARBA" id="ARBA00004442"/>
    </source>
</evidence>
<dbReference type="SUPFAM" id="SSF56935">
    <property type="entry name" value="Porins"/>
    <property type="match status" value="1"/>
</dbReference>
<name>A0A1E7WCM3_9BURK</name>